<accession>A0A366L4X1</accession>
<reference evidence="8 9" key="1">
    <citation type="submission" date="2018-07" db="EMBL/GenBank/DDBJ databases">
        <title>A draft genome of a endophytic bacteria, a new species of Pedobacter.</title>
        <authorList>
            <person name="Zhang Z.D."/>
            <person name="Chen Z.J."/>
        </authorList>
    </citation>
    <scope>NUCLEOTIDE SEQUENCE [LARGE SCALE GENOMIC DNA]</scope>
    <source>
        <strain evidence="8 9">RS10</strain>
    </source>
</reference>
<dbReference type="PANTHER" id="PTHR43133">
    <property type="entry name" value="RNA POLYMERASE ECF-TYPE SIGMA FACTO"/>
    <property type="match status" value="1"/>
</dbReference>
<keyword evidence="9" id="KW-1185">Reference proteome</keyword>
<name>A0A366L4X1_9SPHI</name>
<comment type="similarity">
    <text evidence="1">Belongs to the sigma-70 factor family. ECF subfamily.</text>
</comment>
<dbReference type="SUPFAM" id="SSF88659">
    <property type="entry name" value="Sigma3 and sigma4 domains of RNA polymerase sigma factors"/>
    <property type="match status" value="1"/>
</dbReference>
<comment type="caution">
    <text evidence="8">The sequence shown here is derived from an EMBL/GenBank/DDBJ whole genome shotgun (WGS) entry which is preliminary data.</text>
</comment>
<organism evidence="8 9">
    <name type="scientific">Pedobacter miscanthi</name>
    <dbReference type="NCBI Taxonomy" id="2259170"/>
    <lineage>
        <taxon>Bacteria</taxon>
        <taxon>Pseudomonadati</taxon>
        <taxon>Bacteroidota</taxon>
        <taxon>Sphingobacteriia</taxon>
        <taxon>Sphingobacteriales</taxon>
        <taxon>Sphingobacteriaceae</taxon>
        <taxon>Pedobacter</taxon>
    </lineage>
</organism>
<feature type="domain" description="RNA polymerase sigma-70 region 4" evidence="7">
    <location>
        <begin position="141"/>
        <end position="187"/>
    </location>
</feature>
<evidence type="ECO:0000313" key="9">
    <source>
        <dbReference type="Proteomes" id="UP000252081"/>
    </source>
</evidence>
<evidence type="ECO:0000256" key="3">
    <source>
        <dbReference type="ARBA" id="ARBA00023082"/>
    </source>
</evidence>
<evidence type="ECO:0000256" key="4">
    <source>
        <dbReference type="ARBA" id="ARBA00023125"/>
    </source>
</evidence>
<dbReference type="RefSeq" id="WP_113948106.1">
    <property type="nucleotide sequence ID" value="NZ_QNQU01000005.1"/>
</dbReference>
<protein>
    <submittedName>
        <fullName evidence="8">RNA polymerase sigma factor</fullName>
    </submittedName>
</protein>
<dbReference type="InterPro" id="IPR036388">
    <property type="entry name" value="WH-like_DNA-bd_sf"/>
</dbReference>
<dbReference type="Pfam" id="PF04545">
    <property type="entry name" value="Sigma70_r4"/>
    <property type="match status" value="1"/>
</dbReference>
<keyword evidence="3" id="KW-0731">Sigma factor</keyword>
<evidence type="ECO:0000256" key="5">
    <source>
        <dbReference type="ARBA" id="ARBA00023163"/>
    </source>
</evidence>
<dbReference type="PANTHER" id="PTHR43133:SF62">
    <property type="entry name" value="RNA POLYMERASE SIGMA FACTOR SIGZ"/>
    <property type="match status" value="1"/>
</dbReference>
<keyword evidence="5" id="KW-0804">Transcription</keyword>
<evidence type="ECO:0000313" key="8">
    <source>
        <dbReference type="EMBL" id="RBQ08931.1"/>
    </source>
</evidence>
<proteinExistence type="inferred from homology"/>
<dbReference type="OrthoDB" id="9790423at2"/>
<dbReference type="Proteomes" id="UP000252081">
    <property type="component" value="Unassembled WGS sequence"/>
</dbReference>
<dbReference type="InterPro" id="IPR013325">
    <property type="entry name" value="RNA_pol_sigma_r2"/>
</dbReference>
<dbReference type="Gene3D" id="1.10.10.10">
    <property type="entry name" value="Winged helix-like DNA-binding domain superfamily/Winged helix DNA-binding domain"/>
    <property type="match status" value="1"/>
</dbReference>
<dbReference type="AlphaFoldDB" id="A0A366L4X1"/>
<dbReference type="CDD" id="cd06171">
    <property type="entry name" value="Sigma70_r4"/>
    <property type="match status" value="1"/>
</dbReference>
<dbReference type="Gene3D" id="1.10.1740.10">
    <property type="match status" value="1"/>
</dbReference>
<dbReference type="NCBIfam" id="TIGR02937">
    <property type="entry name" value="sigma70-ECF"/>
    <property type="match status" value="1"/>
</dbReference>
<dbReference type="InterPro" id="IPR039425">
    <property type="entry name" value="RNA_pol_sigma-70-like"/>
</dbReference>
<feature type="domain" description="RNA polymerase sigma-70 region 2" evidence="6">
    <location>
        <begin position="37"/>
        <end position="104"/>
    </location>
</feature>
<dbReference type="GO" id="GO:0016987">
    <property type="term" value="F:sigma factor activity"/>
    <property type="evidence" value="ECO:0007669"/>
    <property type="project" value="UniProtKB-KW"/>
</dbReference>
<dbReference type="GO" id="GO:0003677">
    <property type="term" value="F:DNA binding"/>
    <property type="evidence" value="ECO:0007669"/>
    <property type="project" value="UniProtKB-KW"/>
</dbReference>
<sequence>MTTSAPTVIFFKESVPQFERELIYGLKSAEAGSFNKLYKMYASSLLGFIMQVVKQQETAEDLLQECFIKISRNIQSYDPDKSRLFTWMLNIARNSAIDHIRRRSSQNEKYTFGLESIGNEIENRFTHYPNTDTIGMKNLVATLSPKHRLIVDMVYFQGYTHSEAAEALDMPLGSIKTSLRYAMLTLRRFFCMPRESAA</sequence>
<dbReference type="GO" id="GO:0006352">
    <property type="term" value="P:DNA-templated transcription initiation"/>
    <property type="evidence" value="ECO:0007669"/>
    <property type="project" value="InterPro"/>
</dbReference>
<evidence type="ECO:0000256" key="2">
    <source>
        <dbReference type="ARBA" id="ARBA00023015"/>
    </source>
</evidence>
<dbReference type="Pfam" id="PF04542">
    <property type="entry name" value="Sigma70_r2"/>
    <property type="match status" value="1"/>
</dbReference>
<keyword evidence="4" id="KW-0238">DNA-binding</keyword>
<evidence type="ECO:0000259" key="7">
    <source>
        <dbReference type="Pfam" id="PF04545"/>
    </source>
</evidence>
<evidence type="ECO:0000259" key="6">
    <source>
        <dbReference type="Pfam" id="PF04542"/>
    </source>
</evidence>
<keyword evidence="2" id="KW-0805">Transcription regulation</keyword>
<dbReference type="InterPro" id="IPR007627">
    <property type="entry name" value="RNA_pol_sigma70_r2"/>
</dbReference>
<gene>
    <name evidence="8" type="ORF">DRW42_06900</name>
</gene>
<dbReference type="InterPro" id="IPR013324">
    <property type="entry name" value="RNA_pol_sigma_r3/r4-like"/>
</dbReference>
<dbReference type="EMBL" id="QNQU01000005">
    <property type="protein sequence ID" value="RBQ08931.1"/>
    <property type="molecule type" value="Genomic_DNA"/>
</dbReference>
<dbReference type="InterPro" id="IPR014284">
    <property type="entry name" value="RNA_pol_sigma-70_dom"/>
</dbReference>
<dbReference type="SUPFAM" id="SSF88946">
    <property type="entry name" value="Sigma2 domain of RNA polymerase sigma factors"/>
    <property type="match status" value="1"/>
</dbReference>
<evidence type="ECO:0000256" key="1">
    <source>
        <dbReference type="ARBA" id="ARBA00010641"/>
    </source>
</evidence>
<dbReference type="InterPro" id="IPR007630">
    <property type="entry name" value="RNA_pol_sigma70_r4"/>
</dbReference>